<comment type="caution">
    <text evidence="4">The sequence shown here is derived from an EMBL/GenBank/DDBJ whole genome shotgun (WGS) entry which is preliminary data.</text>
</comment>
<dbReference type="Proteomes" id="UP000315439">
    <property type="component" value="Unassembled WGS sequence"/>
</dbReference>
<dbReference type="PANTHER" id="PTHR38690">
    <property type="entry name" value="PROTEASE-RELATED"/>
    <property type="match status" value="1"/>
</dbReference>
<feature type="transmembrane region" description="Helical" evidence="2">
    <location>
        <begin position="21"/>
        <end position="42"/>
    </location>
</feature>
<evidence type="ECO:0000256" key="1">
    <source>
        <dbReference type="SAM" id="MobiDB-lite"/>
    </source>
</evidence>
<evidence type="ECO:0000313" key="5">
    <source>
        <dbReference type="Proteomes" id="UP000315439"/>
    </source>
</evidence>
<dbReference type="Pfam" id="PF13116">
    <property type="entry name" value="YhdP"/>
    <property type="match status" value="1"/>
</dbReference>
<keyword evidence="5" id="KW-1185">Reference proteome</keyword>
<sequence length="1440" mass="161415">MNNQTYNPVARFFVYLVNKMWLLLATLIILTAVIFTLLRVFLPQINYFKQDIESWLENEFQVEIDIESIDAEWGASGPVFSAKNFQLKSSDGQLSVISVEALSIYLDGFGSLLSNQFVSENIAISGASLNFVIDRKLGVRFDALEEMESEQLPTEFQSTSKVLLSTLFGQKHLIVSDSKITLETLTGKQFNYNIEQLNIQNYEHIHQLTGFFDDEKSGKLKLAAEIYGDPSSDDSYTHFYLEGRGIDLSKLPVSESHQHLKPDSGVLNWRLWSDWKDNRWQTAVGDIQIEQMEWNENEQLAKDNNAGIKTSLANIENFTAKFSWNFNDENSGLFSLSNIDLTQKKVPLDNNQDDHELDNTNKLEGLPNIYLVYQNGEQNIISWDVIIHNFEVSPLNSYFDLLLGEAPKSTFSSSDFKLNLDVLGVRLTKENRHWLKPVFHTQFSKLHYQSLLDLPQANGLSGEINIVDGLGRAKLAGSDIKLYFNGLFRAPLALDTLDVNLNWLIDSEDNLDLYIDSAAAKNEDLGINAKARFFFQDDKPVLSLFAELNDVNAENKSLYLPVAIMDDALVEYLDNGVKSGRLPLVKAVVHGPLDAFPFDNQEGLFSILGFLENSTFAYQPDWPQVEGLKAKLLFEGNGMDLRATAGATGKNQVNRARAVIKDYSALNTPFELYLDVASQDNAGSQFLQQTPLKELGENLEVFEITGPLRTKVDLSFGLDDSSNLTMQGQVFPDKKKTKIKVKEIKLEDVEGVVNFNHLGGTASQLKAKYHGSPIDIQIAGPDKTEKSELTVSVQGKIKSEALSDFAGKTWAQFIAGEANFSSEIKIAADDSDSDTQISFNTDLKGIEINLPDEFAKSKAQVTPLTLNINAAEISTATIQWEKFLGKWQWQEKSKNTVEQLGGIFLFNSEKTMPQTVQPEFTVDGRLARFDLKEWQPVIEKIKRDYQSLSEKEQASPEKVLSPKNNTSKQQSRIGIKLHVDEIINPAVALNNVDIAAHQSANGSWVFGVHSELGNLLLRDKGKAPWELEINDLNLHLKTEFLAEDADESEKSGEVTDGKSHSKNDSASAIESLASWHDIDIKCFNCTVVEKVLGSVDANLRVKDNKLTLAGKIIDGKRHNLSFKLHWSQTEEQLSELENELLEEAGERETKVAKNTKGESQSNKAVSQLVNHTLVEYELFSDNVGAMMKRFDYPVGVEDSSGRFIGRLWWNDLPWSIEPVEIEGDSRVELGKGYLSDISDAKARLFSLFNLQSLSRKLQLDFKDVYKKGFFYDKLYGDVSLREGVVFTDNIYVDGNAAKVDLKGSVDLNEDTIEQYALVTPQLTSSLPVLVGWAVEPTTGLLVYLINKIMEPAIEVVTQIEYRIHGPLEQIKVDEIKKQKSKVKYDVPEPEPESEPKSQLSGNEGTEKDVTSDNDLKSEVEASTEIKPEEKNEVNNDESGN</sequence>
<feature type="compositionally biased region" description="Polar residues" evidence="1">
    <location>
        <begin position="962"/>
        <end position="971"/>
    </location>
</feature>
<feature type="domain" description="YhdP central" evidence="3">
    <location>
        <begin position="14"/>
        <end position="1369"/>
    </location>
</feature>
<name>A0A545UB21_9GAMM</name>
<dbReference type="EMBL" id="VIKS01000010">
    <property type="protein sequence ID" value="TQV86666.1"/>
    <property type="molecule type" value="Genomic_DNA"/>
</dbReference>
<evidence type="ECO:0000259" key="3">
    <source>
        <dbReference type="Pfam" id="PF13116"/>
    </source>
</evidence>
<dbReference type="InterPro" id="IPR025263">
    <property type="entry name" value="YhdP_central"/>
</dbReference>
<feature type="region of interest" description="Disordered" evidence="1">
    <location>
        <begin position="1380"/>
        <end position="1440"/>
    </location>
</feature>
<evidence type="ECO:0000256" key="2">
    <source>
        <dbReference type="SAM" id="Phobius"/>
    </source>
</evidence>
<gene>
    <name evidence="4" type="ORF">FLL46_17385</name>
</gene>
<keyword evidence="2" id="KW-0812">Transmembrane</keyword>
<reference evidence="4 5" key="1">
    <citation type="submission" date="2019-07" db="EMBL/GenBank/DDBJ databases">
        <title>Draft genome for Aliikangiella sp. M105.</title>
        <authorList>
            <person name="Wang G."/>
        </authorList>
    </citation>
    <scope>NUCLEOTIDE SEQUENCE [LARGE SCALE GENOMIC DNA]</scope>
    <source>
        <strain evidence="4 5">M105</strain>
    </source>
</reference>
<protein>
    <recommendedName>
        <fullName evidence="3">YhdP central domain-containing protein</fullName>
    </recommendedName>
</protein>
<feature type="region of interest" description="Disordered" evidence="1">
    <location>
        <begin position="952"/>
        <end position="971"/>
    </location>
</feature>
<dbReference type="RefSeq" id="WP_142932591.1">
    <property type="nucleotide sequence ID" value="NZ_ML660166.1"/>
</dbReference>
<accession>A0A545UB21</accession>
<organism evidence="4 5">
    <name type="scientific">Aliikangiella coralliicola</name>
    <dbReference type="NCBI Taxonomy" id="2592383"/>
    <lineage>
        <taxon>Bacteria</taxon>
        <taxon>Pseudomonadati</taxon>
        <taxon>Pseudomonadota</taxon>
        <taxon>Gammaproteobacteria</taxon>
        <taxon>Oceanospirillales</taxon>
        <taxon>Pleioneaceae</taxon>
        <taxon>Aliikangiella</taxon>
    </lineage>
</organism>
<feature type="compositionally biased region" description="Basic and acidic residues" evidence="1">
    <location>
        <begin position="1404"/>
        <end position="1433"/>
    </location>
</feature>
<keyword evidence="2" id="KW-1133">Transmembrane helix</keyword>
<dbReference type="InterPro" id="IPR011836">
    <property type="entry name" value="YhdP"/>
</dbReference>
<proteinExistence type="predicted"/>
<evidence type="ECO:0000313" key="4">
    <source>
        <dbReference type="EMBL" id="TQV86666.1"/>
    </source>
</evidence>
<dbReference type="OrthoDB" id="9762238at2"/>
<keyword evidence="2" id="KW-0472">Membrane</keyword>
<dbReference type="PANTHER" id="PTHR38690:SF1">
    <property type="entry name" value="PROTEASE"/>
    <property type="match status" value="1"/>
</dbReference>